<dbReference type="InterPro" id="IPR001539">
    <property type="entry name" value="Peptidase_U32"/>
</dbReference>
<organism evidence="2 3">
    <name type="scientific">Methanobrevibacter oralis</name>
    <dbReference type="NCBI Taxonomy" id="66851"/>
    <lineage>
        <taxon>Archaea</taxon>
        <taxon>Methanobacteriati</taxon>
        <taxon>Methanobacteriota</taxon>
        <taxon>Methanomada group</taxon>
        <taxon>Methanobacteria</taxon>
        <taxon>Methanobacteriales</taxon>
        <taxon>Methanobacteriaceae</taxon>
        <taxon>Methanobrevibacter</taxon>
    </lineage>
</organism>
<feature type="domain" description="Peptidase U32 collagenase" evidence="1">
    <location>
        <begin position="397"/>
        <end position="513"/>
    </location>
</feature>
<accession>A0A166AGW1</accession>
<dbReference type="Proteomes" id="UP000077428">
    <property type="component" value="Unassembled WGS sequence"/>
</dbReference>
<keyword evidence="2" id="KW-0645">Protease</keyword>
<evidence type="ECO:0000313" key="3">
    <source>
        <dbReference type="Proteomes" id="UP000077428"/>
    </source>
</evidence>
<dbReference type="InterPro" id="IPR020988">
    <property type="entry name" value="Pept_U32_collagenase"/>
</dbReference>
<gene>
    <name evidence="2" type="primary">ydcP_3</name>
    <name evidence="2" type="ORF">MBORA_13270</name>
</gene>
<dbReference type="EMBL" id="LWMU01000078">
    <property type="protein sequence ID" value="KZX12016.1"/>
    <property type="molecule type" value="Genomic_DNA"/>
</dbReference>
<dbReference type="PATRIC" id="fig|66851.6.peg.1446"/>
<dbReference type="OrthoDB" id="51464at2157"/>
<sequence length="807" mass="93110">MKIPELLAPVGSMEHLQVAINAGASSVYLSGKNYGARKFAQNFTTNEIKEAVHTCHLHNVKVYVTVNTLIKEDELEAVINYLSELYAIGVDAVLVQDLGLIELINKHLPKLKIHASTQMTIENQLKLDYIEKKGIKRVVLPREMKKEEIESLKTNMELEIFVHGALCYSYSGQCLMSSFKGGRSGNRGRCAQPCRQKYKVSNIKKEDYYLSPVDLCLYDKLKEIIELNIDCIKIEGRMRNKEYLAIVVSGYRKALNKLKSKKEIKNEEIKLVFNRGLSEGKFSGETKRSIRPGHLGLEIGKVYEANKNQIAIKLNDDINTIPERGDGILFIKNDKDYGMEISQNPVITTLNHFKKGKNKQIKDFTRKNKILIIKKVIQNKKNTFSLGESRVFLSKRNKLLKKTKEIGNKGNSYIKSKLTLTFSIKNKYPQLKAKLILANKKEIETQVTGNAQFEKPLKKSVSSETIKKQVSKVGNYPFEITQININYDGTLFIPISKINELRRELFESLEEKINDEYKHENKNIKLKQIKNDKTNKKINLSYYTNNITDLDKINNVKRVYLEIPPENDLPINQLNEGYNLNYMITFLKEAIKISRTKDYELIWKWPDIAHDNLIKTLTKVREILNKMHITLPIMSGNFKHEYGPYSMNITNSESANSLENYKIISISPELRKKDYDSLIIHCKNPEKIEILVQGKIELMKTRYNLLYKKENKKAKENTYLIDKKNNKYPIHKSISQEELIILNNNEISLLEEISHLIAAGYCNFSIDGRWNSEKYLRMIDIYKSAINGGIQKKELLKISPKNTLGNY</sequence>
<dbReference type="AlphaFoldDB" id="A0A166AGW1"/>
<dbReference type="Pfam" id="PF01136">
    <property type="entry name" value="Peptidase_U32"/>
    <property type="match status" value="2"/>
</dbReference>
<dbReference type="Pfam" id="PF12392">
    <property type="entry name" value="DUF3656"/>
    <property type="match status" value="1"/>
</dbReference>
<evidence type="ECO:0000259" key="1">
    <source>
        <dbReference type="Pfam" id="PF12392"/>
    </source>
</evidence>
<dbReference type="PANTHER" id="PTHR30217">
    <property type="entry name" value="PEPTIDASE U32 FAMILY"/>
    <property type="match status" value="1"/>
</dbReference>
<dbReference type="GO" id="GO:0006508">
    <property type="term" value="P:proteolysis"/>
    <property type="evidence" value="ECO:0007669"/>
    <property type="project" value="UniProtKB-KW"/>
</dbReference>
<keyword evidence="3" id="KW-1185">Reference proteome</keyword>
<evidence type="ECO:0000313" key="2">
    <source>
        <dbReference type="EMBL" id="KZX12016.1"/>
    </source>
</evidence>
<dbReference type="PROSITE" id="PS01276">
    <property type="entry name" value="PEPTIDASE_U32"/>
    <property type="match status" value="1"/>
</dbReference>
<dbReference type="EC" id="3.4.-.-" evidence="2"/>
<protein>
    <submittedName>
        <fullName evidence="2">Protease YdcP</fullName>
        <ecNumber evidence="2">3.4.-.-</ecNumber>
    </submittedName>
</protein>
<name>A0A166AGW1_METOA</name>
<proteinExistence type="predicted"/>
<dbReference type="STRING" id="66851.MBORA_13270"/>
<dbReference type="InterPro" id="IPR051454">
    <property type="entry name" value="RNA/ubiquinone_mod_enzymes"/>
</dbReference>
<dbReference type="PANTHER" id="PTHR30217:SF10">
    <property type="entry name" value="23S RRNA 5-HYDROXYCYTIDINE C2501 SYNTHASE"/>
    <property type="match status" value="1"/>
</dbReference>
<comment type="caution">
    <text evidence="2">The sequence shown here is derived from an EMBL/GenBank/DDBJ whole genome shotgun (WGS) entry which is preliminary data.</text>
</comment>
<dbReference type="GO" id="GO:0008233">
    <property type="term" value="F:peptidase activity"/>
    <property type="evidence" value="ECO:0007669"/>
    <property type="project" value="UniProtKB-KW"/>
</dbReference>
<dbReference type="RefSeq" id="WP_063720419.1">
    <property type="nucleotide sequence ID" value="NZ_CAJVUI010000005.1"/>
</dbReference>
<reference evidence="3" key="1">
    <citation type="journal article" date="2016" name="Genome Announc.">
        <title>Draft Genome Sequences of Methanobrevibacter curvatus DSM11111, Methanobrevibacter cuticularis DSM11139, Methanobrevibacter filiformis DSM11501, and Methanobrevibacter oralis DSM7256.</title>
        <authorList>
            <person name="Poehlein A."/>
            <person name="Seedorf H."/>
        </authorList>
    </citation>
    <scope>NUCLEOTIDE SEQUENCE [LARGE SCALE GENOMIC DNA]</scope>
    <source>
        <strain evidence="3">DSM 7256 / JCM 30027 / ZR</strain>
    </source>
</reference>
<keyword evidence="2" id="KW-0378">Hydrolase</keyword>